<sequence length="316" mass="36744">MKLKLTVLFFFITFSALSQEKFSKEISFINDNDLYVSTERDRYYTNGMFFRYRYLSKVKNEKLEKRIFEWELGHEMFTPNKATVATISEHDRPFAGHLFGKFNVRRVYKNDKILNTSIQLGLIGPDAFGQELQEVIHSIYGFKETPGWKYQINNAFAFNFNAEYIHLLSTNKTNDFDISWISSLRAGTVYTNISSGFYSRVGLLPLAKMANSIAFNTNLNDDSTNYGRAIESFFFIKPTLRYAIYDATLQGSFLNTSSIVTKELIPLVFNLEIGIKFTANRWNFGYTFNYNTSKSKDLRYTYGNKFGTIIFSYLLR</sequence>
<dbReference type="Pfam" id="PF09982">
    <property type="entry name" value="LpxR"/>
    <property type="match status" value="1"/>
</dbReference>
<dbReference type="Gene3D" id="2.40.128.140">
    <property type="entry name" value="Outer membrane protein"/>
    <property type="match status" value="1"/>
</dbReference>
<dbReference type="EMBL" id="MSCN01000001">
    <property type="protein sequence ID" value="PQJ78741.1"/>
    <property type="molecule type" value="Genomic_DNA"/>
</dbReference>
<proteinExistence type="predicted"/>
<dbReference type="InterPro" id="IPR037107">
    <property type="entry name" value="Put_OMP_sf"/>
</dbReference>
<dbReference type="Proteomes" id="UP000238882">
    <property type="component" value="Unassembled WGS sequence"/>
</dbReference>
<feature type="chain" id="PRO_5015766246" description="Lipid A deacylase LpxR family protein" evidence="1">
    <location>
        <begin position="19"/>
        <end position="316"/>
    </location>
</feature>
<accession>A0A2S7WN96</accession>
<evidence type="ECO:0000256" key="1">
    <source>
        <dbReference type="SAM" id="SignalP"/>
    </source>
</evidence>
<dbReference type="OrthoDB" id="622552at2"/>
<reference evidence="2 3" key="1">
    <citation type="submission" date="2016-12" db="EMBL/GenBank/DDBJ databases">
        <title>Trade-off between light-utilization and light-protection in marine flavobacteria.</title>
        <authorList>
            <person name="Kumagai Y."/>
            <person name="Yoshizawa S."/>
            <person name="Kogure K."/>
            <person name="Iwasaki W."/>
        </authorList>
    </citation>
    <scope>NUCLEOTIDE SEQUENCE [LARGE SCALE GENOMIC DNA]</scope>
    <source>
        <strain evidence="2 3">NBRC 108759</strain>
    </source>
</reference>
<dbReference type="AlphaFoldDB" id="A0A2S7WN96"/>
<comment type="caution">
    <text evidence="2">The sequence shown here is derived from an EMBL/GenBank/DDBJ whole genome shotgun (WGS) entry which is preliminary data.</text>
</comment>
<dbReference type="InterPro" id="IPR018707">
    <property type="entry name" value="LpxR"/>
</dbReference>
<keyword evidence="3" id="KW-1185">Reference proteome</keyword>
<keyword evidence="1" id="KW-0732">Signal</keyword>
<protein>
    <recommendedName>
        <fullName evidence="4">Lipid A deacylase LpxR family protein</fullName>
    </recommendedName>
</protein>
<evidence type="ECO:0000313" key="3">
    <source>
        <dbReference type="Proteomes" id="UP000238882"/>
    </source>
</evidence>
<evidence type="ECO:0000313" key="2">
    <source>
        <dbReference type="EMBL" id="PQJ78741.1"/>
    </source>
</evidence>
<name>A0A2S7WN96_9FLAO</name>
<gene>
    <name evidence="2" type="ORF">BTO18_05875</name>
</gene>
<organism evidence="2 3">
    <name type="scientific">Polaribacter porphyrae</name>
    <dbReference type="NCBI Taxonomy" id="1137780"/>
    <lineage>
        <taxon>Bacteria</taxon>
        <taxon>Pseudomonadati</taxon>
        <taxon>Bacteroidota</taxon>
        <taxon>Flavobacteriia</taxon>
        <taxon>Flavobacteriales</taxon>
        <taxon>Flavobacteriaceae</taxon>
    </lineage>
</organism>
<dbReference type="RefSeq" id="WP_105015336.1">
    <property type="nucleotide sequence ID" value="NZ_MSCN01000001.1"/>
</dbReference>
<evidence type="ECO:0008006" key="4">
    <source>
        <dbReference type="Google" id="ProtNLM"/>
    </source>
</evidence>
<feature type="signal peptide" evidence="1">
    <location>
        <begin position="1"/>
        <end position="18"/>
    </location>
</feature>